<dbReference type="Proteomes" id="UP001499878">
    <property type="component" value="Unassembled WGS sequence"/>
</dbReference>
<name>A0ABP9SX69_9ACTN</name>
<comment type="caution">
    <text evidence="1">The sequence shown here is derived from an EMBL/GenBank/DDBJ whole genome shotgun (WGS) entry which is preliminary data.</text>
</comment>
<dbReference type="EMBL" id="BAABJR010000003">
    <property type="protein sequence ID" value="GAA5205710.1"/>
    <property type="molecule type" value="Genomic_DNA"/>
</dbReference>
<dbReference type="RefSeq" id="WP_345627646.1">
    <property type="nucleotide sequence ID" value="NZ_BAABJR010000003.1"/>
</dbReference>
<keyword evidence="2" id="KW-1185">Reference proteome</keyword>
<protein>
    <recommendedName>
        <fullName evidence="3">DUF596 domain-containing protein</fullName>
    </recommendedName>
</protein>
<organism evidence="1 2">
    <name type="scientific">Streptomyces thinghirensis</name>
    <dbReference type="NCBI Taxonomy" id="551547"/>
    <lineage>
        <taxon>Bacteria</taxon>
        <taxon>Bacillati</taxon>
        <taxon>Actinomycetota</taxon>
        <taxon>Actinomycetes</taxon>
        <taxon>Kitasatosporales</taxon>
        <taxon>Streptomycetaceae</taxon>
        <taxon>Streptomyces</taxon>
    </lineage>
</organism>
<accession>A0ABP9SX69</accession>
<proteinExistence type="predicted"/>
<evidence type="ECO:0008006" key="3">
    <source>
        <dbReference type="Google" id="ProtNLM"/>
    </source>
</evidence>
<evidence type="ECO:0000313" key="1">
    <source>
        <dbReference type="EMBL" id="GAA5205710.1"/>
    </source>
</evidence>
<gene>
    <name evidence="1" type="ORF">GCM10023323_14080</name>
</gene>
<evidence type="ECO:0000313" key="2">
    <source>
        <dbReference type="Proteomes" id="UP001499878"/>
    </source>
</evidence>
<sequence>MKDLQDDEYCLFINGGEGSDLWALLADWSDSEDEEEWKKHIPRFSRLIRCWQRLGFIKVFQSDEWPAHLTSEAVTGQALDDLLADPASWEYQDPDRWTCVGSGDRDIHELEEGTCDRER</sequence>
<reference evidence="2" key="1">
    <citation type="journal article" date="2019" name="Int. J. Syst. Evol. Microbiol.">
        <title>The Global Catalogue of Microorganisms (GCM) 10K type strain sequencing project: providing services to taxonomists for standard genome sequencing and annotation.</title>
        <authorList>
            <consortium name="The Broad Institute Genomics Platform"/>
            <consortium name="The Broad Institute Genome Sequencing Center for Infectious Disease"/>
            <person name="Wu L."/>
            <person name="Ma J."/>
        </authorList>
    </citation>
    <scope>NUCLEOTIDE SEQUENCE [LARGE SCALE GENOMIC DNA]</scope>
    <source>
        <strain evidence="2">JCM 18306</strain>
    </source>
</reference>